<dbReference type="AlphaFoldDB" id="D3TA18"/>
<evidence type="ECO:0000313" key="2">
    <source>
        <dbReference type="EMBL" id="ADD08947.1"/>
    </source>
</evidence>
<keyword evidence="1" id="KW-0472">Membrane</keyword>
<keyword evidence="3" id="KW-1185">Reference proteome</keyword>
<feature type="transmembrane region" description="Helical" evidence="1">
    <location>
        <begin position="21"/>
        <end position="51"/>
    </location>
</feature>
<dbReference type="Proteomes" id="UP000001400">
    <property type="component" value="Chromosome"/>
</dbReference>
<dbReference type="KEGG" id="abi:Aboo_1138"/>
<evidence type="ECO:0000313" key="3">
    <source>
        <dbReference type="Proteomes" id="UP000001400"/>
    </source>
</evidence>
<name>D3TA18_ACIB4</name>
<sequence>MRGPLPKKWVEGKDVEERIKFYRFILYAQVASTVLIALGLILFILIIAGIIKV</sequence>
<accession>D3TA18</accession>
<evidence type="ECO:0000256" key="1">
    <source>
        <dbReference type="SAM" id="Phobius"/>
    </source>
</evidence>
<gene>
    <name evidence="2" type="ordered locus">Aboo_1138</name>
</gene>
<dbReference type="EMBL" id="CP001941">
    <property type="protein sequence ID" value="ADD08947.1"/>
    <property type="molecule type" value="Genomic_DNA"/>
</dbReference>
<organism evidence="2 3">
    <name type="scientific">Aciduliprofundum boonei (strain DSM 19572 / T469)</name>
    <dbReference type="NCBI Taxonomy" id="439481"/>
    <lineage>
        <taxon>Archaea</taxon>
        <taxon>Methanobacteriati</taxon>
        <taxon>Thermoplasmatota</taxon>
        <taxon>DHVE2 group</taxon>
        <taxon>Candidatus Aciduliprofundum</taxon>
    </lineage>
</organism>
<dbReference type="HOGENOM" id="CLU_3056904_0_0_2"/>
<keyword evidence="1" id="KW-1133">Transmembrane helix</keyword>
<proteinExistence type="predicted"/>
<reference evidence="2" key="1">
    <citation type="submission" date="2010-02" db="EMBL/GenBank/DDBJ databases">
        <title>Complete sequence of Aciduliprofundum boonei T469.</title>
        <authorList>
            <consortium name="US DOE Joint Genome Institute"/>
            <person name="Lucas S."/>
            <person name="Copeland A."/>
            <person name="Lapidus A."/>
            <person name="Cheng J.-F."/>
            <person name="Bruce D."/>
            <person name="Goodwin L."/>
            <person name="Pitluck S."/>
            <person name="Saunders E."/>
            <person name="Detter J.C."/>
            <person name="Han C."/>
            <person name="Tapia R."/>
            <person name="Land M."/>
            <person name="Hauser L."/>
            <person name="Kyrpides N."/>
            <person name="Mikhailova N."/>
            <person name="Flores G."/>
            <person name="Reysenbach A.-L."/>
            <person name="Woyke T."/>
        </authorList>
    </citation>
    <scope>NUCLEOTIDE SEQUENCE</scope>
    <source>
        <strain evidence="2">T469</strain>
    </source>
</reference>
<protein>
    <submittedName>
        <fullName evidence="2">Uncharacterized protein</fullName>
    </submittedName>
</protein>
<keyword evidence="1" id="KW-0812">Transmembrane</keyword>